<evidence type="ECO:0000256" key="1">
    <source>
        <dbReference type="ARBA" id="ARBA00021843"/>
    </source>
</evidence>
<gene>
    <name evidence="4" type="ORF">AVDCRST_MAG88-1356</name>
</gene>
<accession>A0A6J4US02</accession>
<dbReference type="PANTHER" id="PTHR43722">
    <property type="entry name" value="PROLINE IMINOPEPTIDASE"/>
    <property type="match status" value="1"/>
</dbReference>
<dbReference type="Pfam" id="PF00561">
    <property type="entry name" value="Abhydrolase_1"/>
    <property type="match status" value="1"/>
</dbReference>
<dbReference type="SUPFAM" id="SSF53474">
    <property type="entry name" value="alpha/beta-Hydrolases"/>
    <property type="match status" value="1"/>
</dbReference>
<dbReference type="GO" id="GO:0006508">
    <property type="term" value="P:proteolysis"/>
    <property type="evidence" value="ECO:0007669"/>
    <property type="project" value="InterPro"/>
</dbReference>
<dbReference type="PRINTS" id="PR01217">
    <property type="entry name" value="PRICHEXTENSN"/>
</dbReference>
<dbReference type="EMBL" id="CADCWM010000441">
    <property type="protein sequence ID" value="CAA9559230.1"/>
    <property type="molecule type" value="Genomic_DNA"/>
</dbReference>
<feature type="domain" description="AB hydrolase-1" evidence="3">
    <location>
        <begin position="110"/>
        <end position="487"/>
    </location>
</feature>
<protein>
    <recommendedName>
        <fullName evidence="1">Proline iminopeptidase</fullName>
    </recommendedName>
</protein>
<proteinExistence type="predicted"/>
<dbReference type="InterPro" id="IPR000073">
    <property type="entry name" value="AB_hydrolase_1"/>
</dbReference>
<dbReference type="InterPro" id="IPR029058">
    <property type="entry name" value="AB_hydrolase_fold"/>
</dbReference>
<feature type="compositionally biased region" description="Pro residues" evidence="2">
    <location>
        <begin position="528"/>
        <end position="604"/>
    </location>
</feature>
<dbReference type="AlphaFoldDB" id="A0A6J4US02"/>
<evidence type="ECO:0000256" key="2">
    <source>
        <dbReference type="SAM" id="MobiDB-lite"/>
    </source>
</evidence>
<organism evidence="4">
    <name type="scientific">uncultured Thermomicrobiales bacterium</name>
    <dbReference type="NCBI Taxonomy" id="1645740"/>
    <lineage>
        <taxon>Bacteria</taxon>
        <taxon>Pseudomonadati</taxon>
        <taxon>Thermomicrobiota</taxon>
        <taxon>Thermomicrobia</taxon>
        <taxon>Thermomicrobiales</taxon>
        <taxon>environmental samples</taxon>
    </lineage>
</organism>
<dbReference type="PANTHER" id="PTHR43722:SF1">
    <property type="entry name" value="PROLINE IMINOPEPTIDASE"/>
    <property type="match status" value="1"/>
</dbReference>
<dbReference type="GO" id="GO:0005737">
    <property type="term" value="C:cytoplasm"/>
    <property type="evidence" value="ECO:0007669"/>
    <property type="project" value="InterPro"/>
</dbReference>
<dbReference type="Gene3D" id="3.40.50.1820">
    <property type="entry name" value="alpha/beta hydrolase"/>
    <property type="match status" value="1"/>
</dbReference>
<evidence type="ECO:0000313" key="4">
    <source>
        <dbReference type="EMBL" id="CAA9559230.1"/>
    </source>
</evidence>
<dbReference type="GO" id="GO:0004177">
    <property type="term" value="F:aminopeptidase activity"/>
    <property type="evidence" value="ECO:0007669"/>
    <property type="project" value="UniProtKB-EC"/>
</dbReference>
<dbReference type="InterPro" id="IPR005944">
    <property type="entry name" value="Pro_iminopeptidase"/>
</dbReference>
<dbReference type="GO" id="GO:0016829">
    <property type="term" value="F:lyase activity"/>
    <property type="evidence" value="ECO:0007669"/>
    <property type="project" value="UniProtKB-KW"/>
</dbReference>
<feature type="region of interest" description="Disordered" evidence="2">
    <location>
        <begin position="518"/>
        <end position="616"/>
    </location>
</feature>
<sequence>MSERLLSRTGRGAVSVTVLIALICGLFLTTSMVTAGAPAATRSIPAPVTEGVPRFEASACAFRIPEAQQRDGTVTCGYVVVFERRDQPGKTIRLPVAVYRAASPAPAPEPIMLLAGGPGQGGQVFANGLASPAFYGQVAANNDVIVLDQRGTGGAQPSLQCPEVGGNFGIAPTFESIITPLEIILACRDRLEREGIDLRGYTTSENAADINDIRAALGYERMNIFGASYGSELGLAIARDFPQFVRASALESIVPLETNYILDIGVSFDTSLNELFRACAANEACSAAYPDLRGTFQTTVRQLNDSPGFLTLRNPRTNGFQDFQILSGDLFSNLLFRFMYNTSYIPFLPDLIGRVGNGDTAFLSRLLQQPDDPNAVQPPTALGLHYSIVCTQDFSGGARERARVANEPLLPETRAAREPSIESYFGICNRWPSQGADPKADLPATSDVPTLLLNGQFDPITPPFYGEQAVRNLSRGVNVTLPGGGHSPAGLTNTVRICGLTIMLSFLANPEAPETGCTETVGFSYRPVPGPNEPIVPPPPDPPGPVPPLPPDPNPSPVPATPTPAPSTPVPSTPTPVPAANTPVPPTPTPSPTQPPSEPFPSSRPPRGADGTPGRSSSVVISLLLVGVVSGGLLTRRRRDD</sequence>
<evidence type="ECO:0000259" key="3">
    <source>
        <dbReference type="Pfam" id="PF00561"/>
    </source>
</evidence>
<reference evidence="4" key="1">
    <citation type="submission" date="2020-02" db="EMBL/GenBank/DDBJ databases">
        <authorList>
            <person name="Meier V. D."/>
        </authorList>
    </citation>
    <scope>NUCLEOTIDE SEQUENCE</scope>
    <source>
        <strain evidence="4">AVDCRST_MAG88</strain>
    </source>
</reference>
<keyword evidence="4" id="KW-0456">Lyase</keyword>
<name>A0A6J4US02_9BACT</name>